<keyword evidence="2" id="KW-1185">Reference proteome</keyword>
<name>M0LL53_HALJT</name>
<protein>
    <recommendedName>
        <fullName evidence="3">PIN domain-containing protein</fullName>
    </recommendedName>
</protein>
<sequence>MTQLLRNTETLFEEEWKKTVMSDVGGPYLFDVGVIALAHTEAPVRDAALSYVRDAITGDIDAVVPYPTLLGAHTVLTTYYGRSNADASRLLQNFMDAKRIHWYDGMTEDIVQGAFAQASEANVGGWDGYYAQVAIDEGVETVLTIDDDFKRFDVFDTEVILSSDEFRELNRFLEN</sequence>
<dbReference type="AlphaFoldDB" id="M0LL53"/>
<dbReference type="Proteomes" id="UP000011524">
    <property type="component" value="Unassembled WGS sequence"/>
</dbReference>
<evidence type="ECO:0008006" key="3">
    <source>
        <dbReference type="Google" id="ProtNLM"/>
    </source>
</evidence>
<dbReference type="eggNOG" id="arCOG09059">
    <property type="taxonomic scope" value="Archaea"/>
</dbReference>
<reference evidence="1 2" key="1">
    <citation type="journal article" date="2014" name="PLoS Genet.">
        <title>Phylogenetically driven sequencing of extremely halophilic archaea reveals strategies for static and dynamic osmo-response.</title>
        <authorList>
            <person name="Becker E.A."/>
            <person name="Seitzer P.M."/>
            <person name="Tritt A."/>
            <person name="Larsen D."/>
            <person name="Krusor M."/>
            <person name="Yao A.I."/>
            <person name="Wu D."/>
            <person name="Madern D."/>
            <person name="Eisen J.A."/>
            <person name="Darling A.E."/>
            <person name="Facciotti M.T."/>
        </authorList>
    </citation>
    <scope>NUCLEOTIDE SEQUENCE [LARGE SCALE GENOMIC DNA]</scope>
    <source>
        <strain evidence="2">ATCC 49778 / DSM 6131 / JCM 7785 / NBRC 101032 / NCIMB 13157 / TR-1</strain>
    </source>
</reference>
<gene>
    <name evidence="1" type="ORF">C444_01936</name>
</gene>
<organism evidence="1 2">
    <name type="scientific">Haloarcula japonica (strain ATCC 49778 / DSM 6131 / JCM 7785 / NBRC 101032 / NCIMB 13157 / TR-1)</name>
    <dbReference type="NCBI Taxonomy" id="1227453"/>
    <lineage>
        <taxon>Archaea</taxon>
        <taxon>Methanobacteriati</taxon>
        <taxon>Methanobacteriota</taxon>
        <taxon>Stenosarchaea group</taxon>
        <taxon>Halobacteria</taxon>
        <taxon>Halobacteriales</taxon>
        <taxon>Haloarculaceae</taxon>
        <taxon>Haloarcula</taxon>
    </lineage>
</organism>
<dbReference type="SUPFAM" id="SSF88723">
    <property type="entry name" value="PIN domain-like"/>
    <property type="match status" value="1"/>
</dbReference>
<dbReference type="EMBL" id="AOLY01000005">
    <property type="protein sequence ID" value="EMA34256.1"/>
    <property type="molecule type" value="Genomic_DNA"/>
</dbReference>
<proteinExistence type="predicted"/>
<evidence type="ECO:0000313" key="2">
    <source>
        <dbReference type="Proteomes" id="UP000011524"/>
    </source>
</evidence>
<evidence type="ECO:0000313" key="1">
    <source>
        <dbReference type="EMBL" id="EMA34256.1"/>
    </source>
</evidence>
<accession>M0LL53</accession>
<comment type="caution">
    <text evidence="1">The sequence shown here is derived from an EMBL/GenBank/DDBJ whole genome shotgun (WGS) entry which is preliminary data.</text>
</comment>
<dbReference type="STRING" id="1227453.C444_01936"/>
<dbReference type="PATRIC" id="fig|1227453.3.peg.395"/>
<dbReference type="InterPro" id="IPR029060">
    <property type="entry name" value="PIN-like_dom_sf"/>
</dbReference>